<dbReference type="GO" id="GO:0004467">
    <property type="term" value="F:long-chain fatty acid-CoA ligase activity"/>
    <property type="evidence" value="ECO:0007669"/>
    <property type="project" value="TreeGrafter"/>
</dbReference>
<organism evidence="5 6">
    <name type="scientific">Natronobacterium texcoconense</name>
    <dbReference type="NCBI Taxonomy" id="1095778"/>
    <lineage>
        <taxon>Archaea</taxon>
        <taxon>Methanobacteriati</taxon>
        <taxon>Methanobacteriota</taxon>
        <taxon>Stenosarchaea group</taxon>
        <taxon>Halobacteria</taxon>
        <taxon>Halobacteriales</taxon>
        <taxon>Natrialbaceae</taxon>
        <taxon>Natronobacterium</taxon>
    </lineage>
</organism>
<dbReference type="Proteomes" id="UP000198848">
    <property type="component" value="Unassembled WGS sequence"/>
</dbReference>
<dbReference type="PROSITE" id="PS00455">
    <property type="entry name" value="AMP_BINDING"/>
    <property type="match status" value="1"/>
</dbReference>
<keyword evidence="6" id="KW-1185">Reference proteome</keyword>
<dbReference type="Pfam" id="PF23562">
    <property type="entry name" value="AMP-binding_C_3"/>
    <property type="match status" value="1"/>
</dbReference>
<proteinExistence type="predicted"/>
<evidence type="ECO:0000256" key="1">
    <source>
        <dbReference type="ARBA" id="ARBA00022598"/>
    </source>
</evidence>
<dbReference type="PANTHER" id="PTHR43272:SF32">
    <property type="entry name" value="AMP-DEPENDENT SYNTHETASE_LIGASE DOMAIN-CONTAINING PROTEIN"/>
    <property type="match status" value="1"/>
</dbReference>
<keyword evidence="1" id="KW-0436">Ligase</keyword>
<evidence type="ECO:0000313" key="5">
    <source>
        <dbReference type="EMBL" id="SDQ22620.1"/>
    </source>
</evidence>
<dbReference type="EMBL" id="FNLC01000001">
    <property type="protein sequence ID" value="SDQ22620.1"/>
    <property type="molecule type" value="Genomic_DNA"/>
</dbReference>
<evidence type="ECO:0000256" key="2">
    <source>
        <dbReference type="ARBA" id="ARBA00022832"/>
    </source>
</evidence>
<accession>A0A1H0Z5K8</accession>
<sequence>MNWREAEREYDDEVIGETTLGRMFENAAERNANRPAQKYKGGVYERSLTDSVLTAAAPGEFRTISYAEMRDIVRNLAAGFRELGVETGDRVGIFSNTRMEWAQTDFALLTAGAVITTVYKSSSPDQVSYLLDDPDADGVVVENEEVLERVLEVEDDLDIEFFVSMDELEGYDDRDDVYTLADVYEIGEDTFDLEAYQGWVDEPEMDDLASLIYTSGTTGQPKGVQLTHGNFRANVNQIRKRMAPRPDRDDDVPSIDEDALTVSYLPLAHVFERTAGHFLMFASGACVGYAEDPDTLQEDFAAVEPNTATSVPRVYEKIYDAIREQASESPVKERIFNWATDVGVEYQEADDPGPILSAKQALADKLVFSTVREALGGNIEILISGGGSLSAELCTLYHAMGLPIYEGYGLTETAPVLTVNPPEEPQIGTIGPALPDVELRIDESVANQDAFDDPGEVGELLAKGPNVTDGYWEKPSATDRAFTEDGWFRTGDIVHLRPDGYVEFRDRLKQIIVLSTGKNVAPGPLEDAFAASEVVEQAMVLGNDEKFIGALLVPNTEHVREWADEEGIDLPEDPEDLCDDERVHEYIQEEVDRVNEDFESYEKIKQFELVPQEFTEENEMLTPTMKKKRRVILERFEDRVDRIYDEN</sequence>
<dbReference type="InterPro" id="IPR042099">
    <property type="entry name" value="ANL_N_sf"/>
</dbReference>
<dbReference type="OrthoDB" id="70225at2157"/>
<keyword evidence="3" id="KW-0443">Lipid metabolism</keyword>
<dbReference type="RefSeq" id="WP_090375858.1">
    <property type="nucleotide sequence ID" value="NZ_FNLC01000001.1"/>
</dbReference>
<evidence type="ECO:0000256" key="3">
    <source>
        <dbReference type="ARBA" id="ARBA00023098"/>
    </source>
</evidence>
<keyword evidence="2" id="KW-0276">Fatty acid metabolism</keyword>
<gene>
    <name evidence="5" type="ORF">SAMN04489842_0140</name>
</gene>
<evidence type="ECO:0000313" key="6">
    <source>
        <dbReference type="Proteomes" id="UP000198848"/>
    </source>
</evidence>
<protein>
    <submittedName>
        <fullName evidence="5">Long-chain acyl-CoA synthetase</fullName>
    </submittedName>
</protein>
<dbReference type="Pfam" id="PF00501">
    <property type="entry name" value="AMP-binding"/>
    <property type="match status" value="1"/>
</dbReference>
<feature type="domain" description="AMP-dependent synthetase/ligase" evidence="4">
    <location>
        <begin position="25"/>
        <end position="472"/>
    </location>
</feature>
<dbReference type="Gene3D" id="3.40.50.12780">
    <property type="entry name" value="N-terminal domain of ligase-like"/>
    <property type="match status" value="1"/>
</dbReference>
<dbReference type="STRING" id="1095778.SAMN04489842_0140"/>
<dbReference type="InterPro" id="IPR020845">
    <property type="entry name" value="AMP-binding_CS"/>
</dbReference>
<dbReference type="AlphaFoldDB" id="A0A1H0Z5K8"/>
<dbReference type="PANTHER" id="PTHR43272">
    <property type="entry name" value="LONG-CHAIN-FATTY-ACID--COA LIGASE"/>
    <property type="match status" value="1"/>
</dbReference>
<dbReference type="GO" id="GO:0016020">
    <property type="term" value="C:membrane"/>
    <property type="evidence" value="ECO:0007669"/>
    <property type="project" value="TreeGrafter"/>
</dbReference>
<dbReference type="InterPro" id="IPR000873">
    <property type="entry name" value="AMP-dep_synth/lig_dom"/>
</dbReference>
<evidence type="ECO:0000259" key="4">
    <source>
        <dbReference type="Pfam" id="PF00501"/>
    </source>
</evidence>
<dbReference type="SUPFAM" id="SSF56801">
    <property type="entry name" value="Acetyl-CoA synthetase-like"/>
    <property type="match status" value="1"/>
</dbReference>
<reference evidence="6" key="1">
    <citation type="submission" date="2016-10" db="EMBL/GenBank/DDBJ databases">
        <authorList>
            <person name="Varghese N."/>
            <person name="Submissions S."/>
        </authorList>
    </citation>
    <scope>NUCLEOTIDE SEQUENCE [LARGE SCALE GENOMIC DNA]</scope>
    <source>
        <strain evidence="6">DSM 24767</strain>
    </source>
</reference>
<dbReference type="CDD" id="cd05907">
    <property type="entry name" value="VL_LC_FACS_like"/>
    <property type="match status" value="1"/>
</dbReference>
<name>A0A1H0Z5K8_NATTX</name>